<evidence type="ECO:0000256" key="6">
    <source>
        <dbReference type="SAM" id="MobiDB-lite"/>
    </source>
</evidence>
<keyword evidence="5" id="KW-0175">Coiled coil</keyword>
<evidence type="ECO:0000256" key="7">
    <source>
        <dbReference type="SAM" id="Phobius"/>
    </source>
</evidence>
<dbReference type="Proteomes" id="UP000824890">
    <property type="component" value="Unassembled WGS sequence"/>
</dbReference>
<dbReference type="InterPro" id="IPR013083">
    <property type="entry name" value="Znf_RING/FYVE/PHD"/>
</dbReference>
<dbReference type="PANTHER" id="PTHR42647:SF27">
    <property type="entry name" value="SBP (S-RIBONUCLEASE BINDING PROTEIN) FAMILY PROTEIN"/>
    <property type="match status" value="1"/>
</dbReference>
<accession>A0ABQ8D5Z9</accession>
<reference evidence="9 10" key="1">
    <citation type="submission" date="2021-05" db="EMBL/GenBank/DDBJ databases">
        <title>Genome Assembly of Synthetic Allotetraploid Brassica napus Reveals Homoeologous Exchanges between Subgenomes.</title>
        <authorList>
            <person name="Davis J.T."/>
        </authorList>
    </citation>
    <scope>NUCLEOTIDE SEQUENCE [LARGE SCALE GENOMIC DNA]</scope>
    <source>
        <strain evidence="10">cv. Da-Ae</strain>
        <tissue evidence="9">Seedling</tissue>
    </source>
</reference>
<evidence type="ECO:0000313" key="10">
    <source>
        <dbReference type="Proteomes" id="UP000824890"/>
    </source>
</evidence>
<feature type="domain" description="RING-type" evidence="8">
    <location>
        <begin position="284"/>
        <end position="318"/>
    </location>
</feature>
<keyword evidence="10" id="KW-1185">Reference proteome</keyword>
<evidence type="ECO:0000256" key="2">
    <source>
        <dbReference type="ARBA" id="ARBA00022771"/>
    </source>
</evidence>
<feature type="region of interest" description="Disordered" evidence="6">
    <location>
        <begin position="85"/>
        <end position="136"/>
    </location>
</feature>
<evidence type="ECO:0000256" key="4">
    <source>
        <dbReference type="PROSITE-ProRule" id="PRU00175"/>
    </source>
</evidence>
<feature type="coiled-coil region" evidence="5">
    <location>
        <begin position="175"/>
        <end position="223"/>
    </location>
</feature>
<dbReference type="PIRSF" id="PIRSF036836">
    <property type="entry name" value="RNase_bind_SBP1"/>
    <property type="match status" value="1"/>
</dbReference>
<keyword evidence="3" id="KW-0862">Zinc</keyword>
<name>A0ABQ8D5Z9_BRANA</name>
<dbReference type="EMBL" id="JAGKQM010000006">
    <property type="protein sequence ID" value="KAH0924143.1"/>
    <property type="molecule type" value="Genomic_DNA"/>
</dbReference>
<evidence type="ECO:0000313" key="9">
    <source>
        <dbReference type="EMBL" id="KAH0924143.1"/>
    </source>
</evidence>
<feature type="compositionally biased region" description="Polar residues" evidence="6">
    <location>
        <begin position="102"/>
        <end position="127"/>
    </location>
</feature>
<evidence type="ECO:0000259" key="8">
    <source>
        <dbReference type="PROSITE" id="PS50089"/>
    </source>
</evidence>
<keyword evidence="7" id="KW-0472">Membrane</keyword>
<dbReference type="PROSITE" id="PS50089">
    <property type="entry name" value="ZF_RING_2"/>
    <property type="match status" value="1"/>
</dbReference>
<proteinExistence type="predicted"/>
<comment type="caution">
    <text evidence="9">The sequence shown here is derived from an EMBL/GenBank/DDBJ whole genome shotgun (WGS) entry which is preliminary data.</text>
</comment>
<organism evidence="9 10">
    <name type="scientific">Brassica napus</name>
    <name type="common">Rape</name>
    <dbReference type="NCBI Taxonomy" id="3708"/>
    <lineage>
        <taxon>Eukaryota</taxon>
        <taxon>Viridiplantae</taxon>
        <taxon>Streptophyta</taxon>
        <taxon>Embryophyta</taxon>
        <taxon>Tracheophyta</taxon>
        <taxon>Spermatophyta</taxon>
        <taxon>Magnoliopsida</taxon>
        <taxon>eudicotyledons</taxon>
        <taxon>Gunneridae</taxon>
        <taxon>Pentapetalae</taxon>
        <taxon>rosids</taxon>
        <taxon>malvids</taxon>
        <taxon>Brassicales</taxon>
        <taxon>Brassicaceae</taxon>
        <taxon>Brassiceae</taxon>
        <taxon>Brassica</taxon>
    </lineage>
</organism>
<protein>
    <recommendedName>
        <fullName evidence="8">RING-type domain-containing protein</fullName>
    </recommendedName>
</protein>
<keyword evidence="7" id="KW-0812">Transmembrane</keyword>
<dbReference type="Gene3D" id="3.30.40.10">
    <property type="entry name" value="Zinc/RING finger domain, C3HC4 (zinc finger)"/>
    <property type="match status" value="1"/>
</dbReference>
<keyword evidence="2 4" id="KW-0863">Zinc-finger</keyword>
<keyword evidence="1" id="KW-0479">Metal-binding</keyword>
<dbReference type="PANTHER" id="PTHR42647">
    <property type="entry name" value="SBP (S-RIBONUCLEASE BINDING PROTEIN) FAMILY PROTEIN"/>
    <property type="match status" value="1"/>
</dbReference>
<dbReference type="Pfam" id="PF13920">
    <property type="entry name" value="zf-C3HC4_3"/>
    <property type="match status" value="1"/>
</dbReference>
<dbReference type="InterPro" id="IPR001841">
    <property type="entry name" value="Znf_RING"/>
</dbReference>
<keyword evidence="7" id="KW-1133">Transmembrane helix</keyword>
<feature type="non-terminal residue" evidence="9">
    <location>
        <position position="1"/>
    </location>
</feature>
<sequence length="331" mass="37520">LKIHLFMAVQAHHHHPTMFFLNRYSLSLYIYIYMYVLKRLMFRYLRNGQEGNDFSPELQKSQLPSITTGVNNTRKRAREVIDLENMTSPMNPPPSTPPQFISRRQTPNVVSTGLRLSQGQSQNREQPSSSSSFPTINEDIAGEIKRQSDELDIFLQTQDEQLRRMLAENSEKHYRELLKTTEESVRRRLREKEAEIEKATRRHAELEARATQIETESRAWQARAASKEAEATTLQARLQQAVAHGAGVTVAEPNSGSVDGVDEAEDAESAYVDPDRLELTGPSCRICWRRSATVLALPCRHLILCKGCDGSVRVCPLCLSSKNSSVEVFFS</sequence>
<evidence type="ECO:0000256" key="3">
    <source>
        <dbReference type="ARBA" id="ARBA00022833"/>
    </source>
</evidence>
<gene>
    <name evidence="9" type="ORF">HID58_024161</name>
</gene>
<dbReference type="CDD" id="cd16649">
    <property type="entry name" value="mRING-HC-C3HC5_CGRF1-like"/>
    <property type="match status" value="1"/>
</dbReference>
<feature type="transmembrane region" description="Helical" evidence="7">
    <location>
        <begin position="20"/>
        <end position="37"/>
    </location>
</feature>
<evidence type="ECO:0000256" key="1">
    <source>
        <dbReference type="ARBA" id="ARBA00022723"/>
    </source>
</evidence>
<evidence type="ECO:0000256" key="5">
    <source>
        <dbReference type="SAM" id="Coils"/>
    </source>
</evidence>